<dbReference type="EMBL" id="SAXT01000001">
    <property type="protein sequence ID" value="TXJ13511.1"/>
    <property type="molecule type" value="Genomic_DNA"/>
</dbReference>
<dbReference type="InterPro" id="IPR029060">
    <property type="entry name" value="PIN-like_dom_sf"/>
</dbReference>
<evidence type="ECO:0000313" key="2">
    <source>
        <dbReference type="EMBL" id="TXJ13511.1"/>
    </source>
</evidence>
<reference evidence="2 3" key="1">
    <citation type="journal article" date="1992" name="Lakartidningen">
        <title>[Penicillin V and not amoxicillin is the first choice preparation in acute otitis].</title>
        <authorList>
            <person name="Kamme C."/>
            <person name="Lundgren K."/>
            <person name="Prellner K."/>
        </authorList>
    </citation>
    <scope>NUCLEOTIDE SEQUENCE [LARGE SCALE GENOMIC DNA]</scope>
    <source>
        <strain evidence="2 3">W1</strain>
    </source>
</reference>
<dbReference type="Proteomes" id="UP000325116">
    <property type="component" value="Unassembled WGS sequence"/>
</dbReference>
<dbReference type="InterPro" id="IPR032557">
    <property type="entry name" value="DUF4935"/>
</dbReference>
<dbReference type="AlphaFoldDB" id="A0A5C8CMS7"/>
<proteinExistence type="predicted"/>
<dbReference type="SUPFAM" id="SSF88723">
    <property type="entry name" value="PIN domain-like"/>
    <property type="match status" value="1"/>
</dbReference>
<dbReference type="Pfam" id="PF16289">
    <property type="entry name" value="PIN_12"/>
    <property type="match status" value="1"/>
</dbReference>
<dbReference type="RefSeq" id="WP_147757666.1">
    <property type="nucleotide sequence ID" value="NZ_SAXT01000001.1"/>
</dbReference>
<accession>A0A5C8CMS7</accession>
<protein>
    <submittedName>
        <fullName evidence="2">DUF4935 domain-containing protein</fullName>
    </submittedName>
</protein>
<organism evidence="2 3">
    <name type="scientific">Brachyspira aalborgi</name>
    <dbReference type="NCBI Taxonomy" id="29522"/>
    <lineage>
        <taxon>Bacteria</taxon>
        <taxon>Pseudomonadati</taxon>
        <taxon>Spirochaetota</taxon>
        <taxon>Spirochaetia</taxon>
        <taxon>Brachyspirales</taxon>
        <taxon>Brachyspiraceae</taxon>
        <taxon>Brachyspira</taxon>
    </lineage>
</organism>
<name>A0A5C8CMS7_9SPIR</name>
<sequence length="359" mass="43426">MKIFFDTNVFYTDLLFEHPEIKLLLEMSSDNFIEIYISSMVVCELKKKYLQDVKDKIRKINSSLEDLRKLHIVISNIKYERVDIIFTDRIEKIKREYNVNVLEYTNDILEIMINRYFESKAPFHKKSDAWKDYIIWNSYEQIINNSKDEDYIFISNNTNDFASQSNKEELHTDFLVENKNIRYYHFIKDLFEKDDVFKRIREEFEKLRPLKKLKDFIKGKDEINENFIENNFIENIVSAIEEIDFTDEEEIYRMFEYVEVVELRDYIEVNSIDYDIQIEEHTLLVYGNLIITNQIDVYSNNINRESCDDWYELDEAYAKLGMDFSFIISVNENTEDFELSKENISNFELFNIEVIDIIE</sequence>
<evidence type="ECO:0000313" key="3">
    <source>
        <dbReference type="Proteomes" id="UP000325116"/>
    </source>
</evidence>
<gene>
    <name evidence="2" type="ORF">EPJ80_01855</name>
</gene>
<feature type="domain" description="DUF4935" evidence="1">
    <location>
        <begin position="3"/>
        <end position="161"/>
    </location>
</feature>
<evidence type="ECO:0000259" key="1">
    <source>
        <dbReference type="Pfam" id="PF16289"/>
    </source>
</evidence>
<comment type="caution">
    <text evidence="2">The sequence shown here is derived from an EMBL/GenBank/DDBJ whole genome shotgun (WGS) entry which is preliminary data.</text>
</comment>